<dbReference type="AlphaFoldDB" id="A0A087BB20"/>
<dbReference type="RefSeq" id="WP_022859979.1">
    <property type="nucleotide sequence ID" value="NZ_JGZB01000004.1"/>
</dbReference>
<dbReference type="PANTHER" id="PTHR15020">
    <property type="entry name" value="FLAVIN REDUCTASE-RELATED"/>
    <property type="match status" value="1"/>
</dbReference>
<feature type="compositionally biased region" description="Basic and acidic residues" evidence="1">
    <location>
        <begin position="247"/>
        <end position="260"/>
    </location>
</feature>
<keyword evidence="4" id="KW-1185">Reference proteome</keyword>
<protein>
    <submittedName>
        <fullName evidence="3">NAD-dependent epimerase/dehydratase</fullName>
    </submittedName>
</protein>
<dbReference type="Gene3D" id="3.40.50.720">
    <property type="entry name" value="NAD(P)-binding Rossmann-like Domain"/>
    <property type="match status" value="1"/>
</dbReference>
<dbReference type="PANTHER" id="PTHR15020:SF50">
    <property type="entry name" value="UPF0659 PROTEIN YMR090W"/>
    <property type="match status" value="1"/>
</dbReference>
<dbReference type="Pfam" id="PF13460">
    <property type="entry name" value="NAD_binding_10"/>
    <property type="match status" value="1"/>
</dbReference>
<evidence type="ECO:0000313" key="3">
    <source>
        <dbReference type="EMBL" id="KFI68220.1"/>
    </source>
</evidence>
<feature type="domain" description="NAD(P)-binding" evidence="2">
    <location>
        <begin position="10"/>
        <end position="192"/>
    </location>
</feature>
<dbReference type="EMBL" id="JGZB01000004">
    <property type="protein sequence ID" value="KFI68220.1"/>
    <property type="molecule type" value="Genomic_DNA"/>
</dbReference>
<evidence type="ECO:0000259" key="2">
    <source>
        <dbReference type="Pfam" id="PF13460"/>
    </source>
</evidence>
<dbReference type="CDD" id="cd05243">
    <property type="entry name" value="SDR_a5"/>
    <property type="match status" value="1"/>
</dbReference>
<dbReference type="InterPro" id="IPR036291">
    <property type="entry name" value="NAD(P)-bd_dom_sf"/>
</dbReference>
<dbReference type="STRING" id="1692.BMAGN_0169"/>
<dbReference type="Proteomes" id="UP000029052">
    <property type="component" value="Unassembled WGS sequence"/>
</dbReference>
<dbReference type="InterPro" id="IPR016040">
    <property type="entry name" value="NAD(P)-bd_dom"/>
</dbReference>
<feature type="region of interest" description="Disordered" evidence="1">
    <location>
        <begin position="236"/>
        <end position="260"/>
    </location>
</feature>
<evidence type="ECO:0000256" key="1">
    <source>
        <dbReference type="SAM" id="MobiDB-lite"/>
    </source>
</evidence>
<proteinExistence type="predicted"/>
<accession>A0A087BB20</accession>
<evidence type="ECO:0000313" key="4">
    <source>
        <dbReference type="Proteomes" id="UP000029052"/>
    </source>
</evidence>
<dbReference type="eggNOG" id="COG0702">
    <property type="taxonomic scope" value="Bacteria"/>
</dbReference>
<dbReference type="SUPFAM" id="SSF51735">
    <property type="entry name" value="NAD(P)-binding Rossmann-fold domains"/>
    <property type="match status" value="1"/>
</dbReference>
<sequence length="260" mass="28203">MKPTHVLIVGATGSVGRFAVTEARNQGYRVRALVRPATCACFGSDVDVVRGDLTSMDDMRRALEGIDGIVFTHGSNGGPTLTENVDYGAVRNALKALDGRKVRIAPMTSIGVTHMDTSYNRSTQAHDWKRRSERLVRASGNDYTIVRPGWFDMEPDGAHRLEFQQGDRGPALGPQDGAVSRQQIAQTLVTALGCESANRKTLELVDIPGPAQSDAQLAPMFAALKSDMGLDGVDDLPNFPESAQPKRVKEELAHTESMNR</sequence>
<reference evidence="3 4" key="1">
    <citation type="submission" date="2014-03" db="EMBL/GenBank/DDBJ databases">
        <title>Genomics of Bifidobacteria.</title>
        <authorList>
            <person name="Ventura M."/>
            <person name="Milani C."/>
            <person name="Lugli G.A."/>
        </authorList>
    </citation>
    <scope>NUCLEOTIDE SEQUENCE [LARGE SCALE GENOMIC DNA]</scope>
    <source>
        <strain evidence="3 4">LMG 11591</strain>
    </source>
</reference>
<gene>
    <name evidence="3" type="ORF">BMAGN_0169</name>
</gene>
<organism evidence="3 4">
    <name type="scientific">Bifidobacterium magnum</name>
    <dbReference type="NCBI Taxonomy" id="1692"/>
    <lineage>
        <taxon>Bacteria</taxon>
        <taxon>Bacillati</taxon>
        <taxon>Actinomycetota</taxon>
        <taxon>Actinomycetes</taxon>
        <taxon>Bifidobacteriales</taxon>
        <taxon>Bifidobacteriaceae</taxon>
        <taxon>Bifidobacterium</taxon>
    </lineage>
</organism>
<comment type="caution">
    <text evidence="3">The sequence shown here is derived from an EMBL/GenBank/DDBJ whole genome shotgun (WGS) entry which is preliminary data.</text>
</comment>
<name>A0A087BB20_9BIFI</name>